<feature type="compositionally biased region" description="Low complexity" evidence="5">
    <location>
        <begin position="249"/>
        <end position="263"/>
    </location>
</feature>
<evidence type="ECO:0000256" key="4">
    <source>
        <dbReference type="ARBA" id="ARBA00022840"/>
    </source>
</evidence>
<reference evidence="8" key="1">
    <citation type="submission" date="2013-09" db="EMBL/GenBank/DDBJ databases">
        <title>Corchorus olitorius genome sequencing.</title>
        <authorList>
            <person name="Alam M."/>
            <person name="Haque M.S."/>
            <person name="Islam M.S."/>
            <person name="Emdad E.M."/>
            <person name="Islam M.M."/>
            <person name="Ahmed B."/>
            <person name="Halim A."/>
            <person name="Hossen Q.M.M."/>
            <person name="Hossain M.Z."/>
            <person name="Ahmed R."/>
            <person name="Khan M.M."/>
            <person name="Islam R."/>
            <person name="Rashid M.M."/>
            <person name="Khan S.A."/>
            <person name="Rahman M.S."/>
            <person name="Alam M."/>
            <person name="Yahiya A.S."/>
            <person name="Khan M.S."/>
            <person name="Azam M.S."/>
            <person name="Haque T."/>
            <person name="Lashkar M.Z.H."/>
            <person name="Akhand A.I."/>
            <person name="Morshed G."/>
            <person name="Roy S."/>
            <person name="Uddin K.S."/>
            <person name="Rabeya T."/>
            <person name="Hossain A.S."/>
            <person name="Chowdhury A."/>
            <person name="Snigdha A.R."/>
            <person name="Mortoza M.S."/>
            <person name="Matin S.A."/>
            <person name="Hoque S.M.E."/>
            <person name="Islam M.K."/>
            <person name="Roy D.K."/>
            <person name="Haider R."/>
            <person name="Moosa M.M."/>
            <person name="Elias S.M."/>
            <person name="Hasan A.M."/>
            <person name="Jahan S."/>
            <person name="Shafiuddin M."/>
            <person name="Mahmood N."/>
            <person name="Shommy N.S."/>
        </authorList>
    </citation>
    <scope>NUCLEOTIDE SEQUENCE [LARGE SCALE GENOMIC DNA]</scope>
    <source>
        <strain evidence="8">cv. O-4</strain>
    </source>
</reference>
<organism evidence="7 8">
    <name type="scientific">Corchorus olitorius</name>
    <dbReference type="NCBI Taxonomy" id="93759"/>
    <lineage>
        <taxon>Eukaryota</taxon>
        <taxon>Viridiplantae</taxon>
        <taxon>Streptophyta</taxon>
        <taxon>Embryophyta</taxon>
        <taxon>Tracheophyta</taxon>
        <taxon>Spermatophyta</taxon>
        <taxon>Magnoliopsida</taxon>
        <taxon>eudicotyledons</taxon>
        <taxon>Gunneridae</taxon>
        <taxon>Pentapetalae</taxon>
        <taxon>rosids</taxon>
        <taxon>malvids</taxon>
        <taxon>Malvales</taxon>
        <taxon>Malvaceae</taxon>
        <taxon>Grewioideae</taxon>
        <taxon>Apeibeae</taxon>
        <taxon>Corchorus</taxon>
    </lineage>
</organism>
<dbReference type="GO" id="GO:0006952">
    <property type="term" value="P:defense response"/>
    <property type="evidence" value="ECO:0007669"/>
    <property type="project" value="UniProtKB-KW"/>
</dbReference>
<keyword evidence="4" id="KW-0067">ATP-binding</keyword>
<proteinExistence type="predicted"/>
<dbReference type="AlphaFoldDB" id="A0A1R3IXX8"/>
<evidence type="ECO:0000313" key="7">
    <source>
        <dbReference type="EMBL" id="OMO87390.1"/>
    </source>
</evidence>
<dbReference type="EMBL" id="AWUE01017331">
    <property type="protein sequence ID" value="OMO87390.1"/>
    <property type="molecule type" value="Genomic_DNA"/>
</dbReference>
<evidence type="ECO:0000313" key="8">
    <source>
        <dbReference type="Proteomes" id="UP000187203"/>
    </source>
</evidence>
<evidence type="ECO:0000256" key="5">
    <source>
        <dbReference type="SAM" id="MobiDB-lite"/>
    </source>
</evidence>
<keyword evidence="1" id="KW-0677">Repeat</keyword>
<dbReference type="GO" id="GO:0043531">
    <property type="term" value="F:ADP binding"/>
    <property type="evidence" value="ECO:0007669"/>
    <property type="project" value="InterPro"/>
</dbReference>
<dbReference type="PANTHER" id="PTHR36766">
    <property type="entry name" value="PLANT BROAD-SPECTRUM MILDEW RESISTANCE PROTEIN RPW8"/>
    <property type="match status" value="1"/>
</dbReference>
<dbReference type="OrthoDB" id="688937at2759"/>
<name>A0A1R3IXX8_9ROSI</name>
<dbReference type="InterPro" id="IPR027417">
    <property type="entry name" value="P-loop_NTPase"/>
</dbReference>
<protein>
    <submittedName>
        <fullName evidence="7">NB-ARC domain-containing protein</fullName>
    </submittedName>
</protein>
<accession>A0A1R3IXX8</accession>
<keyword evidence="8" id="KW-1185">Reference proteome</keyword>
<dbReference type="InterPro" id="IPR041118">
    <property type="entry name" value="Rx_N"/>
</dbReference>
<comment type="caution">
    <text evidence="7">The sequence shown here is derived from an EMBL/GenBank/DDBJ whole genome shotgun (WGS) entry which is preliminary data.</text>
</comment>
<keyword evidence="3" id="KW-0611">Plant defense</keyword>
<feature type="region of interest" description="Disordered" evidence="5">
    <location>
        <begin position="249"/>
        <end position="269"/>
    </location>
</feature>
<dbReference type="InterPro" id="IPR042197">
    <property type="entry name" value="Apaf_helical"/>
</dbReference>
<evidence type="ECO:0000259" key="6">
    <source>
        <dbReference type="Pfam" id="PF18052"/>
    </source>
</evidence>
<dbReference type="Pfam" id="PF18052">
    <property type="entry name" value="Rx_N"/>
    <property type="match status" value="1"/>
</dbReference>
<dbReference type="SUPFAM" id="SSF52540">
    <property type="entry name" value="P-loop containing nucleoside triphosphate hydrolases"/>
    <property type="match status" value="1"/>
</dbReference>
<evidence type="ECO:0000256" key="2">
    <source>
        <dbReference type="ARBA" id="ARBA00022741"/>
    </source>
</evidence>
<gene>
    <name evidence="7" type="ORF">COLO4_20669</name>
</gene>
<evidence type="ECO:0000256" key="1">
    <source>
        <dbReference type="ARBA" id="ARBA00022737"/>
    </source>
</evidence>
<feature type="domain" description="Disease resistance N-terminal" evidence="6">
    <location>
        <begin position="10"/>
        <end position="101"/>
    </location>
</feature>
<sequence>MSFVKEATLSAFFEALFAKLASSESLPFATEKQGYKELKKWEKVLRNIQAVLDDAEDKQMRDRQVKLWLAELQDLAYDVDDVLDEFATEALGNKLKQEHQPSRSKVRKIIHTFTSNFNPNAFMFSYKMMSKMKLITVRLQDLATQKSDLQLRENDVDDDCLSILTQHSLGAKDFIGHPYLKEVGEQIVQKCNGLPLAARTVGGLLRTKVDPDAWKDVLENEIWNSSQEKFKVESCEFLLSNKMVFSLSSSTTSNNVTSSCDNSAAAYDE</sequence>
<dbReference type="Proteomes" id="UP000187203">
    <property type="component" value="Unassembled WGS sequence"/>
</dbReference>
<dbReference type="PANTHER" id="PTHR36766:SF51">
    <property type="entry name" value="DISEASE RESISTANCE RPP13-LIKE PROTEIN 1"/>
    <property type="match status" value="1"/>
</dbReference>
<evidence type="ECO:0000256" key="3">
    <source>
        <dbReference type="ARBA" id="ARBA00022821"/>
    </source>
</evidence>
<dbReference type="STRING" id="93759.A0A1R3IXX8"/>
<dbReference type="GO" id="GO:0005524">
    <property type="term" value="F:ATP binding"/>
    <property type="evidence" value="ECO:0007669"/>
    <property type="project" value="UniProtKB-KW"/>
</dbReference>
<dbReference type="Gene3D" id="1.20.5.4130">
    <property type="match status" value="1"/>
</dbReference>
<keyword evidence="2" id="KW-0547">Nucleotide-binding</keyword>
<dbReference type="Gene3D" id="1.10.8.430">
    <property type="entry name" value="Helical domain of apoptotic protease-activating factors"/>
    <property type="match status" value="1"/>
</dbReference>